<dbReference type="InterPro" id="IPR001424">
    <property type="entry name" value="SOD_Cu_Zn_dom"/>
</dbReference>
<dbReference type="HOGENOM" id="CLU_056632_8_2_4"/>
<keyword evidence="2 6" id="KW-0560">Oxidoreductase</keyword>
<evidence type="ECO:0000313" key="7">
    <source>
        <dbReference type="Proteomes" id="UP000006697"/>
    </source>
</evidence>
<keyword evidence="2" id="KW-0186">Copper</keyword>
<evidence type="ECO:0000256" key="4">
    <source>
        <dbReference type="SAM" id="SignalP"/>
    </source>
</evidence>
<comment type="function">
    <text evidence="2">Destroys radicals which are normally produced within the cells and which are toxic to biological systems.</text>
</comment>
<evidence type="ECO:0000256" key="3">
    <source>
        <dbReference type="SAM" id="MobiDB-lite"/>
    </source>
</evidence>
<sequence>MKTVTASALLSAIVLVAGCAGYHATGPSAEARLKPTQGNRTSGFVHFQQNGDRVTVRASIEGLTPGLHGFHVHEKGDCSAPDAMSAGGHFNPGAKHHGAPTSADHHGGDFGNLTADANGRASLTLVVTKGEITLDRDAANSIIGKGLIVHADPDDYKTQPTGNSGKRLACGVIVRN</sequence>
<dbReference type="eggNOG" id="COG2032">
    <property type="taxonomic scope" value="Bacteria"/>
</dbReference>
<dbReference type="PRINTS" id="PR00068">
    <property type="entry name" value="CUZNDISMTASE"/>
</dbReference>
<dbReference type="PANTHER" id="PTHR10003">
    <property type="entry name" value="SUPEROXIDE DISMUTASE CU-ZN -RELATED"/>
    <property type="match status" value="1"/>
</dbReference>
<dbReference type="EMBL" id="CU207211">
    <property type="protein sequence ID" value="CAL61028.1"/>
    <property type="molecule type" value="Genomic_DNA"/>
</dbReference>
<dbReference type="PROSITE" id="PS51257">
    <property type="entry name" value="PROKAR_LIPOPROTEIN"/>
    <property type="match status" value="1"/>
</dbReference>
<feature type="chain" id="PRO_5002669044" description="Superoxide dismutase [Cu-Zn]" evidence="4">
    <location>
        <begin position="25"/>
        <end position="176"/>
    </location>
</feature>
<feature type="region of interest" description="Disordered" evidence="3">
    <location>
        <begin position="83"/>
        <end position="111"/>
    </location>
</feature>
<feature type="domain" description="Superoxide dismutase copper/zinc binding" evidence="5">
    <location>
        <begin position="42"/>
        <end position="173"/>
    </location>
</feature>
<evidence type="ECO:0000256" key="1">
    <source>
        <dbReference type="ARBA" id="ARBA00010457"/>
    </source>
</evidence>
<dbReference type="AlphaFoldDB" id="A4G3E1"/>
<comment type="similarity">
    <text evidence="1 2">Belongs to the Cu-Zn superoxide dismutase family.</text>
</comment>
<dbReference type="Proteomes" id="UP000006697">
    <property type="component" value="Chromosome"/>
</dbReference>
<protein>
    <recommendedName>
        <fullName evidence="2">Superoxide dismutase [Cu-Zn]</fullName>
        <ecNumber evidence="2">1.15.1.1</ecNumber>
    </recommendedName>
</protein>
<dbReference type="GO" id="GO:0005507">
    <property type="term" value="F:copper ion binding"/>
    <property type="evidence" value="ECO:0007669"/>
    <property type="project" value="InterPro"/>
</dbReference>
<dbReference type="SUPFAM" id="SSF49329">
    <property type="entry name" value="Cu,Zn superoxide dismutase-like"/>
    <property type="match status" value="1"/>
</dbReference>
<comment type="catalytic activity">
    <reaction evidence="2">
        <text>2 superoxide + 2 H(+) = H2O2 + O2</text>
        <dbReference type="Rhea" id="RHEA:20696"/>
        <dbReference type="ChEBI" id="CHEBI:15378"/>
        <dbReference type="ChEBI" id="CHEBI:15379"/>
        <dbReference type="ChEBI" id="CHEBI:16240"/>
        <dbReference type="ChEBI" id="CHEBI:18421"/>
        <dbReference type="EC" id="1.15.1.1"/>
    </reaction>
</comment>
<name>A4G3E1_HERAR</name>
<organism evidence="6 7">
    <name type="scientific">Herminiimonas arsenicoxydans</name>
    <dbReference type="NCBI Taxonomy" id="204773"/>
    <lineage>
        <taxon>Bacteria</taxon>
        <taxon>Pseudomonadati</taxon>
        <taxon>Pseudomonadota</taxon>
        <taxon>Betaproteobacteria</taxon>
        <taxon>Burkholderiales</taxon>
        <taxon>Oxalobacteraceae</taxon>
        <taxon>Herminiimonas</taxon>
    </lineage>
</organism>
<dbReference type="Gene3D" id="2.60.40.200">
    <property type="entry name" value="Superoxide dismutase, copper/zinc binding domain"/>
    <property type="match status" value="1"/>
</dbReference>
<dbReference type="Pfam" id="PF00080">
    <property type="entry name" value="Sod_Cu"/>
    <property type="match status" value="1"/>
</dbReference>
<dbReference type="InterPro" id="IPR036423">
    <property type="entry name" value="SOD-like_Cu/Zn_dom_sf"/>
</dbReference>
<comment type="cofactor">
    <cofactor evidence="2">
        <name>Zn(2+)</name>
        <dbReference type="ChEBI" id="CHEBI:29105"/>
    </cofactor>
    <text evidence="2">Binds 1 zinc ion per subunit.</text>
</comment>
<reference evidence="6 7" key="1">
    <citation type="journal article" date="2007" name="PLoS Genet.">
        <title>A tale of two oxidation states: bacterial colonization of arsenic-rich environments.</title>
        <authorList>
            <person name="Muller D."/>
            <person name="Medigue C."/>
            <person name="Koechler S."/>
            <person name="Barbe V."/>
            <person name="Barakat M."/>
            <person name="Talla E."/>
            <person name="Bonnefoy V."/>
            <person name="Krin E."/>
            <person name="Arsene-Ploetze F."/>
            <person name="Carapito C."/>
            <person name="Chandler M."/>
            <person name="Cournoyer B."/>
            <person name="Cruveiller S."/>
            <person name="Dossat C."/>
            <person name="Duval S."/>
            <person name="Heymann M."/>
            <person name="Leize E."/>
            <person name="Lieutaud A."/>
            <person name="Lievremont D."/>
            <person name="Makita Y."/>
            <person name="Mangenot S."/>
            <person name="Nitschke W."/>
            <person name="Ortet P."/>
            <person name="Perdrial N."/>
            <person name="Schoepp B."/>
            <person name="Siguier N."/>
            <person name="Simeonova D.D."/>
            <person name="Rouy Z."/>
            <person name="Segurens B."/>
            <person name="Turlin E."/>
            <person name="Vallenet D."/>
            <person name="Van Dorsselaer A."/>
            <person name="Weiss S."/>
            <person name="Weissenbach J."/>
            <person name="Lett M.C."/>
            <person name="Danchin A."/>
            <person name="Bertin P.N."/>
        </authorList>
    </citation>
    <scope>NUCLEOTIDE SEQUENCE [LARGE SCALE GENOMIC DNA]</scope>
    <source>
        <strain evidence="7">ULPAs1</strain>
    </source>
</reference>
<keyword evidence="2" id="KW-0479">Metal-binding</keyword>
<proteinExistence type="inferred from homology"/>
<dbReference type="CDD" id="cd00305">
    <property type="entry name" value="Cu-Zn_Superoxide_Dismutase"/>
    <property type="match status" value="1"/>
</dbReference>
<dbReference type="InterPro" id="IPR018152">
    <property type="entry name" value="SOD_Cu/Zn_BS"/>
</dbReference>
<evidence type="ECO:0000313" key="6">
    <source>
        <dbReference type="EMBL" id="CAL61028.1"/>
    </source>
</evidence>
<dbReference type="PROSITE" id="PS00087">
    <property type="entry name" value="SOD_CU_ZN_1"/>
    <property type="match status" value="1"/>
</dbReference>
<keyword evidence="2" id="KW-0862">Zinc</keyword>
<evidence type="ECO:0000256" key="2">
    <source>
        <dbReference type="RuleBase" id="RU000393"/>
    </source>
</evidence>
<accession>A4G3E1</accession>
<dbReference type="KEGG" id="har:HEAR0840"/>
<dbReference type="PROSITE" id="PS00332">
    <property type="entry name" value="SOD_CU_ZN_2"/>
    <property type="match status" value="1"/>
</dbReference>
<dbReference type="STRING" id="204773.HEAR0840"/>
<keyword evidence="7" id="KW-1185">Reference proteome</keyword>
<comment type="cofactor">
    <cofactor evidence="2">
        <name>Cu cation</name>
        <dbReference type="ChEBI" id="CHEBI:23378"/>
    </cofactor>
    <text evidence="2">Binds 1 copper ion per subunit.</text>
</comment>
<dbReference type="EC" id="1.15.1.1" evidence="2"/>
<dbReference type="InterPro" id="IPR024134">
    <property type="entry name" value="SOD_Cu/Zn_/chaperone"/>
</dbReference>
<keyword evidence="4" id="KW-0732">Signal</keyword>
<gene>
    <name evidence="6" type="primary">SodC</name>
    <name evidence="6" type="ordered locus">HEAR0840</name>
</gene>
<feature type="signal peptide" evidence="4">
    <location>
        <begin position="1"/>
        <end position="24"/>
    </location>
</feature>
<dbReference type="GO" id="GO:0004784">
    <property type="term" value="F:superoxide dismutase activity"/>
    <property type="evidence" value="ECO:0007669"/>
    <property type="project" value="UniProtKB-EC"/>
</dbReference>
<dbReference type="OrthoDB" id="5431326at2"/>
<evidence type="ECO:0000259" key="5">
    <source>
        <dbReference type="Pfam" id="PF00080"/>
    </source>
</evidence>